<protein>
    <recommendedName>
        <fullName evidence="2">RING-type domain-containing protein</fullName>
    </recommendedName>
</protein>
<evidence type="ECO:0000313" key="3">
    <source>
        <dbReference type="EMBL" id="RTE76201.1"/>
    </source>
</evidence>
<keyword evidence="1" id="KW-0862">Zinc</keyword>
<evidence type="ECO:0000259" key="2">
    <source>
        <dbReference type="PROSITE" id="PS50089"/>
    </source>
</evidence>
<evidence type="ECO:0000256" key="1">
    <source>
        <dbReference type="PROSITE-ProRule" id="PRU00175"/>
    </source>
</evidence>
<dbReference type="Gene3D" id="3.30.40.10">
    <property type="entry name" value="Zinc/RING finger domain, C3HC4 (zinc finger)"/>
    <property type="match status" value="1"/>
</dbReference>
<name>A0A430LKH1_9HYPO</name>
<dbReference type="AlphaFoldDB" id="A0A430LKH1"/>
<dbReference type="InterPro" id="IPR013083">
    <property type="entry name" value="Znf_RING/FYVE/PHD"/>
</dbReference>
<sequence length="540" mass="62171">MCIKVDRWFYCSELGQGPPVPPERQVTNTYEDFWTHWQHEETVGHEEQQELDLPTFPGYHYIRHKDERWIRCAMTRSNDCLECPLEIRTEIYNIPCPDCSQDDPCILSAQPLRTYKNPSPNMTPERFAFLAQSYAYEVISILISFFRIEVHGRDLTEPDWDAYLRGLYCTQDSNHILPDRLENPDGPLMTECHMDCACTLRPWAHNLSRAARNQNAHQVRFRSAQEWFYFVYTDAAPTEWISRFFGNIPNQLWLNMHEDGPQRFLDGIALITKAANDLGRLGPSIQVEAWQLIFLPCLDPGITAEFLNYLLRQHFLTALCPYLNITNDRIHILDCQVEPSDTMKMLLFYSHSVFGDDDQRHEAALGGIRESELVDALQRNRAICQQNSMVKKQLAEGFALTCVANAVASNQTCAICGDDLDDANPIPQIPTHIRPVEMPCCHQFMHVRCLKGTVLHGKKCPLCNRKLKEVGLSMERFAPGQNIQREVRHVDLPEGMMRYPNDDEIELVEYDREAIFSAIANRIRRDQGLPPIPGGGLQFD</sequence>
<keyword evidence="4" id="KW-1185">Reference proteome</keyword>
<dbReference type="InterPro" id="IPR001841">
    <property type="entry name" value="Znf_RING"/>
</dbReference>
<dbReference type="PROSITE" id="PS50089">
    <property type="entry name" value="ZF_RING_2"/>
    <property type="match status" value="1"/>
</dbReference>
<dbReference type="SUPFAM" id="SSF57850">
    <property type="entry name" value="RING/U-box"/>
    <property type="match status" value="1"/>
</dbReference>
<keyword evidence="1" id="KW-0863">Zinc-finger</keyword>
<feature type="domain" description="RING-type" evidence="2">
    <location>
        <begin position="413"/>
        <end position="464"/>
    </location>
</feature>
<dbReference type="Proteomes" id="UP000287124">
    <property type="component" value="Unassembled WGS sequence"/>
</dbReference>
<dbReference type="EMBL" id="MIKF01000160">
    <property type="protein sequence ID" value="RTE76201.1"/>
    <property type="molecule type" value="Genomic_DNA"/>
</dbReference>
<proteinExistence type="predicted"/>
<organism evidence="3 4">
    <name type="scientific">Fusarium euwallaceae</name>
    <dbReference type="NCBI Taxonomy" id="1147111"/>
    <lineage>
        <taxon>Eukaryota</taxon>
        <taxon>Fungi</taxon>
        <taxon>Dikarya</taxon>
        <taxon>Ascomycota</taxon>
        <taxon>Pezizomycotina</taxon>
        <taxon>Sordariomycetes</taxon>
        <taxon>Hypocreomycetidae</taxon>
        <taxon>Hypocreales</taxon>
        <taxon>Nectriaceae</taxon>
        <taxon>Fusarium</taxon>
        <taxon>Fusarium solani species complex</taxon>
    </lineage>
</organism>
<reference evidence="3 4" key="1">
    <citation type="submission" date="2017-06" db="EMBL/GenBank/DDBJ databases">
        <title>Comparative genomic analysis of Ambrosia Fusariam Clade fungi.</title>
        <authorList>
            <person name="Stajich J.E."/>
            <person name="Carrillo J."/>
            <person name="Kijimoto T."/>
            <person name="Eskalen A."/>
            <person name="O'Donnell K."/>
            <person name="Kasson M."/>
        </authorList>
    </citation>
    <scope>NUCLEOTIDE SEQUENCE [LARGE SCALE GENOMIC DNA]</scope>
    <source>
        <strain evidence="3 4">UCR1854</strain>
    </source>
</reference>
<gene>
    <name evidence="3" type="ORF">BHE90_009336</name>
</gene>
<accession>A0A430LKH1</accession>
<keyword evidence="1" id="KW-0479">Metal-binding</keyword>
<dbReference type="GO" id="GO:0008270">
    <property type="term" value="F:zinc ion binding"/>
    <property type="evidence" value="ECO:0007669"/>
    <property type="project" value="UniProtKB-KW"/>
</dbReference>
<evidence type="ECO:0000313" key="4">
    <source>
        <dbReference type="Proteomes" id="UP000287124"/>
    </source>
</evidence>
<dbReference type="SMART" id="SM00184">
    <property type="entry name" value="RING"/>
    <property type="match status" value="1"/>
</dbReference>
<comment type="caution">
    <text evidence="3">The sequence shown here is derived from an EMBL/GenBank/DDBJ whole genome shotgun (WGS) entry which is preliminary data.</text>
</comment>